<feature type="compositionally biased region" description="Polar residues" evidence="5">
    <location>
        <begin position="1"/>
        <end position="19"/>
    </location>
</feature>
<dbReference type="SMART" id="SM00534">
    <property type="entry name" value="MUTSac"/>
    <property type="match status" value="1"/>
</dbReference>
<proteinExistence type="inferred from homology"/>
<dbReference type="GO" id="GO:0030983">
    <property type="term" value="F:mismatched DNA binding"/>
    <property type="evidence" value="ECO:0007669"/>
    <property type="project" value="InterPro"/>
</dbReference>
<reference evidence="8 9" key="1">
    <citation type="submission" date="2020-08" db="EMBL/GenBank/DDBJ databases">
        <title>Aphidius gifuensis genome sequencing and assembly.</title>
        <authorList>
            <person name="Du Z."/>
        </authorList>
    </citation>
    <scope>NUCLEOTIDE SEQUENCE [LARGE SCALE GENOMIC DNA]</scope>
    <source>
        <strain evidence="8">YNYX2018</strain>
        <tissue evidence="8">Adults</tissue>
    </source>
</reference>
<dbReference type="InterPro" id="IPR000432">
    <property type="entry name" value="DNA_mismatch_repair_MutS_C"/>
</dbReference>
<evidence type="ECO:0008006" key="10">
    <source>
        <dbReference type="Google" id="ProtNLM"/>
    </source>
</evidence>
<dbReference type="Proteomes" id="UP000639338">
    <property type="component" value="Unassembled WGS sequence"/>
</dbReference>
<dbReference type="SUPFAM" id="SSF48334">
    <property type="entry name" value="DNA repair protein MutS, domain III"/>
    <property type="match status" value="1"/>
</dbReference>
<dbReference type="Pfam" id="PF05192">
    <property type="entry name" value="MutS_III"/>
    <property type="match status" value="1"/>
</dbReference>
<feature type="compositionally biased region" description="Polar residues" evidence="5">
    <location>
        <begin position="78"/>
        <end position="91"/>
    </location>
</feature>
<dbReference type="Gene3D" id="1.10.1420.10">
    <property type="match status" value="1"/>
</dbReference>
<comment type="caution">
    <text evidence="8">The sequence shown here is derived from an EMBL/GenBank/DDBJ whole genome shotgun (WGS) entry which is preliminary data.</text>
</comment>
<dbReference type="GO" id="GO:0005524">
    <property type="term" value="F:ATP binding"/>
    <property type="evidence" value="ECO:0007669"/>
    <property type="project" value="UniProtKB-KW"/>
</dbReference>
<dbReference type="InterPro" id="IPR045076">
    <property type="entry name" value="MutS"/>
</dbReference>
<evidence type="ECO:0000259" key="6">
    <source>
        <dbReference type="SMART" id="SM00533"/>
    </source>
</evidence>
<dbReference type="SMART" id="SM00533">
    <property type="entry name" value="MUTSd"/>
    <property type="match status" value="1"/>
</dbReference>
<dbReference type="InterPro" id="IPR036187">
    <property type="entry name" value="DNA_mismatch_repair_MutS_sf"/>
</dbReference>
<evidence type="ECO:0000256" key="2">
    <source>
        <dbReference type="ARBA" id="ARBA00022741"/>
    </source>
</evidence>
<dbReference type="SUPFAM" id="SSF52540">
    <property type="entry name" value="P-loop containing nucleoside triphosphate hydrolases"/>
    <property type="match status" value="1"/>
</dbReference>
<evidence type="ECO:0000259" key="7">
    <source>
        <dbReference type="SMART" id="SM00534"/>
    </source>
</evidence>
<feature type="compositionally biased region" description="Pro residues" evidence="5">
    <location>
        <begin position="160"/>
        <end position="169"/>
    </location>
</feature>
<feature type="domain" description="DNA mismatch repair protein MutS core" evidence="6">
    <location>
        <begin position="409"/>
        <end position="730"/>
    </location>
</feature>
<accession>A0A835CXE1</accession>
<feature type="region of interest" description="Disordered" evidence="5">
    <location>
        <begin position="1"/>
        <end position="184"/>
    </location>
</feature>
<feature type="compositionally biased region" description="Low complexity" evidence="5">
    <location>
        <begin position="92"/>
        <end position="135"/>
    </location>
</feature>
<feature type="domain" description="DNA mismatch repair proteins mutS family" evidence="7">
    <location>
        <begin position="744"/>
        <end position="935"/>
    </location>
</feature>
<comment type="similarity">
    <text evidence="1">Belongs to the DNA mismatch repair MutS family.</text>
</comment>
<evidence type="ECO:0000256" key="5">
    <source>
        <dbReference type="SAM" id="MobiDB-lite"/>
    </source>
</evidence>
<dbReference type="EMBL" id="JACMRX010000001">
    <property type="protein sequence ID" value="KAF7996470.1"/>
    <property type="molecule type" value="Genomic_DNA"/>
</dbReference>
<keyword evidence="3" id="KW-0067">ATP-binding</keyword>
<keyword evidence="9" id="KW-1185">Reference proteome</keyword>
<dbReference type="OrthoDB" id="29596at2759"/>
<dbReference type="GO" id="GO:0006298">
    <property type="term" value="P:mismatch repair"/>
    <property type="evidence" value="ECO:0007669"/>
    <property type="project" value="InterPro"/>
</dbReference>
<feature type="compositionally biased region" description="Acidic residues" evidence="5">
    <location>
        <begin position="37"/>
        <end position="46"/>
    </location>
</feature>
<dbReference type="GO" id="GO:0051026">
    <property type="term" value="P:chiasma assembly"/>
    <property type="evidence" value="ECO:0007669"/>
    <property type="project" value="TreeGrafter"/>
</dbReference>
<dbReference type="Gene3D" id="3.40.50.300">
    <property type="entry name" value="P-loop containing nucleotide triphosphate hydrolases"/>
    <property type="match status" value="1"/>
</dbReference>
<keyword evidence="2" id="KW-0547">Nucleotide-binding</keyword>
<dbReference type="InterPro" id="IPR027417">
    <property type="entry name" value="P-loop_NTPase"/>
</dbReference>
<dbReference type="GO" id="GO:0005634">
    <property type="term" value="C:nucleus"/>
    <property type="evidence" value="ECO:0007669"/>
    <property type="project" value="TreeGrafter"/>
</dbReference>
<evidence type="ECO:0000256" key="1">
    <source>
        <dbReference type="ARBA" id="ARBA00006271"/>
    </source>
</evidence>
<dbReference type="InterPro" id="IPR007696">
    <property type="entry name" value="DNA_mismatch_repair_MutS_core"/>
</dbReference>
<sequence length="990" mass="111752">MSSSKGLINKQNIEKSYSIDSDKQQGKGNFLNVLDESSSEEEDEEPSEPKIYSNTSKENVSVINNSSSASRNKSSSSEVNTIISKKNTTPAVKSSSSNVTKVNTSIIQNNSNDSKINTNSSNKNTKDLSTNNSTSASKENTITPNEDKNHSNDSSSVPTTPLPPPPAPPLSSSATSRRRIGESEDDVDETVLALIWSKGKLGAASYNMSTSVLSVMDDIVEDTFNFNITKALYMQIQPRHVVTTSGTPDDFQSILKKLIIKDSFNNQKEQSTSSSSSTPSSIDQVSQVSLNILNKNQNDFEYCYHRVKLLKLSSEPDDTTNAERITFLNSVLNFDSSLMIHGLGLLLKYLDENWSKLTLNPSEQIEYLYINSIMLNDLVMMDEDTFNVLNIMQSKFHPSLFKYGSCSIEVGMNLFTFLNRCQSRPGVQHLWRLMRHPTRDINIINERHKIIEFFMNPNNENFYKNLKSSLKQISRLTPAVLKRYKTPQAKPADWKKFSKTISHLTIIGEICNRCKDVSKIFETVANSINDDIHRVRYFIDYIVDHDMSKQQGRFIVMDGVDPQLDELNYRKQCLPKLLTEAAEKELKNLPNIINGFRYVYLPGIGYLVVITEWNNHAPPEEPEEIPGLEFVFSSNGTRHYKSNGARELDESTGDIVRMITCREKQIMLRLIEFVSKYIGTILKAIENCAELDAVLSLADVSRDQNYVKPEIVMQHIIDIKEGRDPLYELFGNYVANDIISGDNSSCIKIFSGPNACGKTIYMKQIALIVYLTHIGCFLPVKSATIGIVTHILTQMSSVQSISEDASAYLIDLRQINNIIYSSTPNSLILMDEFGRGTSEIDSLAILTSILKGFIDRGNSCPHVLCATHIHRVAELLPLSPIIKLQTFEFIVDSKKQVTFLYRLISGKSGKSFAHTVARSTGLSDTIVDRAEKLFEYMKKGGLPKCNPDEDRRNILKYIAEIKLHQRNIHVDELRQWFQQAFYRKLPPRFN</sequence>
<gene>
    <name evidence="8" type="ORF">HCN44_002102</name>
</gene>
<protein>
    <recommendedName>
        <fullName evidence="10">DNA mismatch repair protein</fullName>
    </recommendedName>
</protein>
<dbReference type="PANTHER" id="PTHR11361:SF20">
    <property type="entry name" value="MUTS PROTEIN HOMOLOG 5"/>
    <property type="match status" value="1"/>
</dbReference>
<dbReference type="GO" id="GO:0140664">
    <property type="term" value="F:ATP-dependent DNA damage sensor activity"/>
    <property type="evidence" value="ECO:0007669"/>
    <property type="project" value="InterPro"/>
</dbReference>
<evidence type="ECO:0000313" key="8">
    <source>
        <dbReference type="EMBL" id="KAF7996470.1"/>
    </source>
</evidence>
<dbReference type="PANTHER" id="PTHR11361">
    <property type="entry name" value="DNA MISMATCH REPAIR PROTEIN MUTS FAMILY MEMBER"/>
    <property type="match status" value="1"/>
</dbReference>
<evidence type="ECO:0000313" key="9">
    <source>
        <dbReference type="Proteomes" id="UP000639338"/>
    </source>
</evidence>
<evidence type="ECO:0000256" key="4">
    <source>
        <dbReference type="ARBA" id="ARBA00023125"/>
    </source>
</evidence>
<organism evidence="8 9">
    <name type="scientific">Aphidius gifuensis</name>
    <name type="common">Parasitoid wasp</name>
    <dbReference type="NCBI Taxonomy" id="684658"/>
    <lineage>
        <taxon>Eukaryota</taxon>
        <taxon>Metazoa</taxon>
        <taxon>Ecdysozoa</taxon>
        <taxon>Arthropoda</taxon>
        <taxon>Hexapoda</taxon>
        <taxon>Insecta</taxon>
        <taxon>Pterygota</taxon>
        <taxon>Neoptera</taxon>
        <taxon>Endopterygota</taxon>
        <taxon>Hymenoptera</taxon>
        <taxon>Apocrita</taxon>
        <taxon>Ichneumonoidea</taxon>
        <taxon>Braconidae</taxon>
        <taxon>Aphidiinae</taxon>
        <taxon>Aphidius</taxon>
    </lineage>
</organism>
<dbReference type="AlphaFoldDB" id="A0A835CXE1"/>
<feature type="compositionally biased region" description="Low complexity" evidence="5">
    <location>
        <begin position="56"/>
        <end position="77"/>
    </location>
</feature>
<keyword evidence="4" id="KW-0238">DNA-binding</keyword>
<name>A0A835CXE1_APHGI</name>
<evidence type="ECO:0000256" key="3">
    <source>
        <dbReference type="ARBA" id="ARBA00022840"/>
    </source>
</evidence>
<dbReference type="Pfam" id="PF00488">
    <property type="entry name" value="MutS_V"/>
    <property type="match status" value="1"/>
</dbReference>